<gene>
    <name evidence="1" type="ORF">MAMT_01379</name>
</gene>
<organism evidence="1 2">
    <name type="scientific">Methylacidimicrobium tartarophylax</name>
    <dbReference type="NCBI Taxonomy" id="1041768"/>
    <lineage>
        <taxon>Bacteria</taxon>
        <taxon>Pseudomonadati</taxon>
        <taxon>Verrucomicrobiota</taxon>
        <taxon>Methylacidimicrobium</taxon>
    </lineage>
</organism>
<dbReference type="EMBL" id="CABFVA020000073">
    <property type="protein sequence ID" value="VVM06721.1"/>
    <property type="molecule type" value="Genomic_DNA"/>
</dbReference>
<dbReference type="Proteomes" id="UP000334923">
    <property type="component" value="Unassembled WGS sequence"/>
</dbReference>
<name>A0A5E6MEN3_9BACT</name>
<evidence type="ECO:0000313" key="1">
    <source>
        <dbReference type="EMBL" id="VVM06721.1"/>
    </source>
</evidence>
<protein>
    <submittedName>
        <fullName evidence="1">Uncharacterized protein</fullName>
    </submittedName>
</protein>
<keyword evidence="2" id="KW-1185">Reference proteome</keyword>
<evidence type="ECO:0000313" key="2">
    <source>
        <dbReference type="Proteomes" id="UP000334923"/>
    </source>
</evidence>
<accession>A0A5E6MEN3</accession>
<sequence>MGFPSLLYVFLQLRWNTGNPSRVHAHFRLSGTNFMSNAGWRLFGDACAGLRFYPSPRSREQRD</sequence>
<dbReference type="AlphaFoldDB" id="A0A5E6MEN3"/>
<reference evidence="1 2" key="1">
    <citation type="submission" date="2019-09" db="EMBL/GenBank/DDBJ databases">
        <authorList>
            <person name="Cremers G."/>
        </authorList>
    </citation>
    <scope>NUCLEOTIDE SEQUENCE [LARGE SCALE GENOMIC DNA]</scope>
    <source>
        <strain evidence="1">4A</strain>
    </source>
</reference>
<proteinExistence type="predicted"/>